<dbReference type="InterPro" id="IPR002078">
    <property type="entry name" value="Sigma_54_int"/>
</dbReference>
<dbReference type="FunFam" id="3.40.50.300:FF:000006">
    <property type="entry name" value="DNA-binding transcriptional regulator NtrC"/>
    <property type="match status" value="1"/>
</dbReference>
<dbReference type="Gene3D" id="1.10.10.60">
    <property type="entry name" value="Homeodomain-like"/>
    <property type="match status" value="1"/>
</dbReference>
<dbReference type="Gene3D" id="3.40.50.2300">
    <property type="match status" value="1"/>
</dbReference>
<dbReference type="Pfam" id="PF25601">
    <property type="entry name" value="AAA_lid_14"/>
    <property type="match status" value="1"/>
</dbReference>
<dbReference type="InterPro" id="IPR025943">
    <property type="entry name" value="Sigma_54_int_dom_ATP-bd_2"/>
</dbReference>
<dbReference type="InterPro" id="IPR009057">
    <property type="entry name" value="Homeodomain-like_sf"/>
</dbReference>
<gene>
    <name evidence="7" type="ORF">IP91_02505</name>
</gene>
<keyword evidence="1" id="KW-0547">Nucleotide-binding</keyword>
<dbReference type="InterPro" id="IPR058031">
    <property type="entry name" value="AAA_lid_NorR"/>
</dbReference>
<evidence type="ECO:0000256" key="3">
    <source>
        <dbReference type="ARBA" id="ARBA00023015"/>
    </source>
</evidence>
<dbReference type="GO" id="GO:0006355">
    <property type="term" value="P:regulation of DNA-templated transcription"/>
    <property type="evidence" value="ECO:0007669"/>
    <property type="project" value="InterPro"/>
</dbReference>
<feature type="domain" description="Sigma-54 factor interaction" evidence="6">
    <location>
        <begin position="228"/>
        <end position="463"/>
    </location>
</feature>
<dbReference type="Pfam" id="PF06506">
    <property type="entry name" value="PrpR_N"/>
    <property type="match status" value="1"/>
</dbReference>
<dbReference type="Gene3D" id="3.40.50.300">
    <property type="entry name" value="P-loop containing nucleotide triphosphate hydrolases"/>
    <property type="match status" value="1"/>
</dbReference>
<dbReference type="Pfam" id="PF02954">
    <property type="entry name" value="HTH_8"/>
    <property type="match status" value="1"/>
</dbReference>
<dbReference type="InterPro" id="IPR010524">
    <property type="entry name" value="Sig_transdc_resp-reg_PrpR_N"/>
</dbReference>
<dbReference type="GO" id="GO:0000156">
    <property type="term" value="F:phosphorelay response regulator activity"/>
    <property type="evidence" value="ECO:0007669"/>
    <property type="project" value="InterPro"/>
</dbReference>
<proteinExistence type="predicted"/>
<dbReference type="GO" id="GO:0005524">
    <property type="term" value="F:ATP binding"/>
    <property type="evidence" value="ECO:0007669"/>
    <property type="project" value="UniProtKB-KW"/>
</dbReference>
<dbReference type="GO" id="GO:0005737">
    <property type="term" value="C:cytoplasm"/>
    <property type="evidence" value="ECO:0007669"/>
    <property type="project" value="InterPro"/>
</dbReference>
<dbReference type="OrthoDB" id="9761705at2"/>
<dbReference type="GO" id="GO:0019629">
    <property type="term" value="P:propionate catabolic process, 2-methylcitrate cycle"/>
    <property type="evidence" value="ECO:0007669"/>
    <property type="project" value="InterPro"/>
</dbReference>
<dbReference type="SUPFAM" id="SSF46689">
    <property type="entry name" value="Homeodomain-like"/>
    <property type="match status" value="1"/>
</dbReference>
<dbReference type="SUPFAM" id="SSF52540">
    <property type="entry name" value="P-loop containing nucleoside triphosphate hydrolases"/>
    <property type="match status" value="1"/>
</dbReference>
<sequence length="539" mass="58137">MAYRTPPAPAAPEGDKPVIWTVSVSRLSGLFRDITPEYDALATIEPIHLGFDEAVRHIRERLATERCDAVISAGSNAAYLKGRLAVPVVVAKASGSDMLRALARARRASERIAVVTYQQPVPELADFAATFGVPIEQRTYDTQEDARAQIRELKGAGVQAVVGAGLVTDLATEAGLTGVFVYSSASIRQAFDDALDIARVGQLEPVRRQQRTGAAPDTLRARHGLADLRGDSPAMEKVRQAVVLYARSHATVLIQGETGSGKELAAQAIHRAGQQGARRPFVAINCGAIAESLLESELFGHEEGAFTGARRGGRPGLFEAADGGTLFLDEIGEMPLPLQTRLLRVLEEREVVRVGGTRPVPVDVRIVSATHCDLEERIRAGRFRADLFYRLAVLRLVLPPLRERAADIVPLLEWLLRGALAALGTRAQPNLRAELQACAPLLANHPWPGNVRELRNLAERLALFLSAEPLRALTPAFVLSVSPELAQEPSHAAASTGAPAATSATEALRRFDGRRDAAAAYLGISRTTLWRRLREEGAA</sequence>
<keyword evidence="2" id="KW-0067">ATP-binding</keyword>
<dbReference type="EMBL" id="VLLB01000004">
    <property type="protein sequence ID" value="TWI65100.1"/>
    <property type="molecule type" value="Genomic_DNA"/>
</dbReference>
<dbReference type="CDD" id="cd00009">
    <property type="entry name" value="AAA"/>
    <property type="match status" value="1"/>
</dbReference>
<dbReference type="InterPro" id="IPR002197">
    <property type="entry name" value="HTH_Fis"/>
</dbReference>
<protein>
    <submittedName>
        <fullName evidence="7">Propionate catabolism operon transcriptional regulator</fullName>
    </submittedName>
</protein>
<evidence type="ECO:0000256" key="4">
    <source>
        <dbReference type="ARBA" id="ARBA00023125"/>
    </source>
</evidence>
<dbReference type="Proteomes" id="UP000318431">
    <property type="component" value="Unassembled WGS sequence"/>
</dbReference>
<dbReference type="Pfam" id="PF00158">
    <property type="entry name" value="Sigma54_activat"/>
    <property type="match status" value="1"/>
</dbReference>
<dbReference type="AlphaFoldDB" id="A0A562R9I7"/>
<evidence type="ECO:0000256" key="2">
    <source>
        <dbReference type="ARBA" id="ARBA00022840"/>
    </source>
</evidence>
<dbReference type="NCBIfam" id="NF011953">
    <property type="entry name" value="PRK15424.1"/>
    <property type="match status" value="1"/>
</dbReference>
<dbReference type="GO" id="GO:0043565">
    <property type="term" value="F:sequence-specific DNA binding"/>
    <property type="evidence" value="ECO:0007669"/>
    <property type="project" value="InterPro"/>
</dbReference>
<dbReference type="PROSITE" id="PS00688">
    <property type="entry name" value="SIGMA54_INTERACT_3"/>
    <property type="match status" value="1"/>
</dbReference>
<evidence type="ECO:0000313" key="8">
    <source>
        <dbReference type="Proteomes" id="UP000318431"/>
    </source>
</evidence>
<accession>A0A562R9I7</accession>
<evidence type="ECO:0000313" key="7">
    <source>
        <dbReference type="EMBL" id="TWI65100.1"/>
    </source>
</evidence>
<dbReference type="PROSITE" id="PS00676">
    <property type="entry name" value="SIGMA54_INTERACT_2"/>
    <property type="match status" value="1"/>
</dbReference>
<evidence type="ECO:0000256" key="5">
    <source>
        <dbReference type="ARBA" id="ARBA00023163"/>
    </source>
</evidence>
<dbReference type="InterPro" id="IPR003593">
    <property type="entry name" value="AAA+_ATPase"/>
</dbReference>
<dbReference type="SMART" id="SM00382">
    <property type="entry name" value="AAA"/>
    <property type="match status" value="1"/>
</dbReference>
<dbReference type="NCBIfam" id="TIGR02329">
    <property type="entry name" value="propionate_PrpR"/>
    <property type="match status" value="1"/>
</dbReference>
<keyword evidence="3" id="KW-0805">Transcription regulation</keyword>
<evidence type="ECO:0000256" key="1">
    <source>
        <dbReference type="ARBA" id="ARBA00022741"/>
    </source>
</evidence>
<dbReference type="PROSITE" id="PS50045">
    <property type="entry name" value="SIGMA54_INTERACT_4"/>
    <property type="match status" value="1"/>
</dbReference>
<keyword evidence="5" id="KW-0804">Transcription</keyword>
<keyword evidence="4" id="KW-0238">DNA-binding</keyword>
<keyword evidence="8" id="KW-1185">Reference proteome</keyword>
<dbReference type="SUPFAM" id="SSF159800">
    <property type="entry name" value="PrpR receptor domain-like"/>
    <property type="match status" value="1"/>
</dbReference>
<dbReference type="Gene3D" id="1.20.5.170">
    <property type="match status" value="1"/>
</dbReference>
<organism evidence="7 8">
    <name type="scientific">Pseudoduganella lurida</name>
    <dbReference type="NCBI Taxonomy" id="1036180"/>
    <lineage>
        <taxon>Bacteria</taxon>
        <taxon>Pseudomonadati</taxon>
        <taxon>Pseudomonadota</taxon>
        <taxon>Betaproteobacteria</taxon>
        <taxon>Burkholderiales</taxon>
        <taxon>Oxalobacteraceae</taxon>
        <taxon>Telluria group</taxon>
        <taxon>Pseudoduganella</taxon>
    </lineage>
</organism>
<name>A0A562R9I7_9BURK</name>
<dbReference type="InterPro" id="IPR025944">
    <property type="entry name" value="Sigma_54_int_dom_CS"/>
</dbReference>
<comment type="caution">
    <text evidence="7">The sequence shown here is derived from an EMBL/GenBank/DDBJ whole genome shotgun (WGS) entry which is preliminary data.</text>
</comment>
<dbReference type="RefSeq" id="WP_145649364.1">
    <property type="nucleotide sequence ID" value="NZ_VLLB01000004.1"/>
</dbReference>
<dbReference type="PANTHER" id="PTHR32071">
    <property type="entry name" value="TRANSCRIPTIONAL REGULATORY PROTEIN"/>
    <property type="match status" value="1"/>
</dbReference>
<dbReference type="Gene3D" id="1.10.8.60">
    <property type="match status" value="1"/>
</dbReference>
<dbReference type="InterPro" id="IPR027417">
    <property type="entry name" value="P-loop_NTPase"/>
</dbReference>
<dbReference type="InterPro" id="IPR012704">
    <property type="entry name" value="Sig_transdc_resp-reg_PrpR"/>
</dbReference>
<reference evidence="7 8" key="1">
    <citation type="journal article" date="2015" name="Stand. Genomic Sci.">
        <title>Genomic Encyclopedia of Bacterial and Archaeal Type Strains, Phase III: the genomes of soil and plant-associated and newly described type strains.</title>
        <authorList>
            <person name="Whitman W.B."/>
            <person name="Woyke T."/>
            <person name="Klenk H.P."/>
            <person name="Zhou Y."/>
            <person name="Lilburn T.G."/>
            <person name="Beck B.J."/>
            <person name="De Vos P."/>
            <person name="Vandamme P."/>
            <person name="Eisen J.A."/>
            <person name="Garrity G."/>
            <person name="Hugenholtz P."/>
            <person name="Kyrpides N.C."/>
        </authorList>
    </citation>
    <scope>NUCLEOTIDE SEQUENCE [LARGE SCALE GENOMIC DNA]</scope>
    <source>
        <strain evidence="7 8">CGMCC 1.10822</strain>
    </source>
</reference>
<dbReference type="PANTHER" id="PTHR32071:SF81">
    <property type="entry name" value="PROPIONATE CATABOLISM OPERON REGULATORY PROTEIN"/>
    <property type="match status" value="1"/>
</dbReference>
<evidence type="ECO:0000259" key="6">
    <source>
        <dbReference type="PROSITE" id="PS50045"/>
    </source>
</evidence>